<feature type="non-terminal residue" evidence="1">
    <location>
        <position position="138"/>
    </location>
</feature>
<dbReference type="AlphaFoldDB" id="X0XWF8"/>
<evidence type="ECO:0000313" key="1">
    <source>
        <dbReference type="EMBL" id="GAG47705.1"/>
    </source>
</evidence>
<organism evidence="1">
    <name type="scientific">marine sediment metagenome</name>
    <dbReference type="NCBI Taxonomy" id="412755"/>
    <lineage>
        <taxon>unclassified sequences</taxon>
        <taxon>metagenomes</taxon>
        <taxon>ecological metagenomes</taxon>
    </lineage>
</organism>
<comment type="caution">
    <text evidence="1">The sequence shown here is derived from an EMBL/GenBank/DDBJ whole genome shotgun (WGS) entry which is preliminary data.</text>
</comment>
<dbReference type="EMBL" id="BARS01056998">
    <property type="protein sequence ID" value="GAG47705.1"/>
    <property type="molecule type" value="Genomic_DNA"/>
</dbReference>
<protein>
    <submittedName>
        <fullName evidence="1">Uncharacterized protein</fullName>
    </submittedName>
</protein>
<name>X0XWF8_9ZZZZ</name>
<accession>X0XWF8</accession>
<reference evidence="1" key="1">
    <citation type="journal article" date="2014" name="Front. Microbiol.">
        <title>High frequency of phylogenetically diverse reductive dehalogenase-homologous genes in deep subseafloor sedimentary metagenomes.</title>
        <authorList>
            <person name="Kawai M."/>
            <person name="Futagami T."/>
            <person name="Toyoda A."/>
            <person name="Takaki Y."/>
            <person name="Nishi S."/>
            <person name="Hori S."/>
            <person name="Arai W."/>
            <person name="Tsubouchi T."/>
            <person name="Morono Y."/>
            <person name="Uchiyama I."/>
            <person name="Ito T."/>
            <person name="Fujiyama A."/>
            <person name="Inagaki F."/>
            <person name="Takami H."/>
        </authorList>
    </citation>
    <scope>NUCLEOTIDE SEQUENCE</scope>
    <source>
        <strain evidence="1">Expedition CK06-06</strain>
    </source>
</reference>
<proteinExistence type="predicted"/>
<gene>
    <name evidence="1" type="ORF">S01H1_83744</name>
</gene>
<sequence length="138" mass="15064">MLEDLTLRAGALVMAEAIDWGSFGKLFEPLPPSVRLVGINGTLGEVITADWVGTSPPSGRAPVASDEGWGNHWHVEALERGRRVREVEKERDAFGAQMALECEAKGRAQDALDVAATQLLQLAKKPAWWTELTAEEQD</sequence>